<name>A0AAD5T3Z8_9FUNG</name>
<evidence type="ECO:0000313" key="2">
    <source>
        <dbReference type="EMBL" id="KAJ3128288.1"/>
    </source>
</evidence>
<sequence>MAATGSATATATVTASLSNCCVTVATQDETAKGFTWLFLGVDAQDFTNTTFANIASTTSTATAGTVLSDPNGAVRIIFRQGVSLFAAVSGAKCTVSEAPIGGASIFVCSAESPQAGNSASSTLSLSPQSALPVSSDNNTAVIAFPVAAASAAFGEGFIMPIQVAINSISCAIQPTCFRTISPTPLQSASSTYSPTTTFVLVLGFVVTLKFKRKQQNMKDLNELDCAGDGAPHQFLHTNSNSSLTPSNTANHVNFLTANHSTHDSIVGISHVSIPGLLEISHSKSTINSQRNASHEFSVPFDETINSASIGCSIDSANLGSGIKFSPAFTAGKGSSSSFSGSLVRWNEVTAIIGASNTGRTSNEYFENISSSLPVTDFENAPTENDEEVIDLGHLSRRISEKRAAAVAITTSSANSAKSQRNWTALTYNHPLAESHTSPNLSTGPGLPPLPRPLPKLQHTKSFDELSRRVASNLALDQRVFKSLPRQESFAKRCDTFFAFPQNSAPESQVHIVQTKKLNISSGSGSGNTKPATFYAIAPEAITAYRNRYRSMGPEINTISSDQGIEDQVRGLDIPVGMRHTAGGREENGNSNGYDIPFEPNLWDTVGLQQPSFQQQDLYLGPQLLEPQYQQQEYVGLEWNQGIRTVPQTSNEAIEFALLRLRSKQGKKQEGSESDGEVDENDQEDDEESSDEP</sequence>
<organism evidence="2 3">
    <name type="scientific">Physocladia obscura</name>
    <dbReference type="NCBI Taxonomy" id="109957"/>
    <lineage>
        <taxon>Eukaryota</taxon>
        <taxon>Fungi</taxon>
        <taxon>Fungi incertae sedis</taxon>
        <taxon>Chytridiomycota</taxon>
        <taxon>Chytridiomycota incertae sedis</taxon>
        <taxon>Chytridiomycetes</taxon>
        <taxon>Chytridiales</taxon>
        <taxon>Chytriomycetaceae</taxon>
        <taxon>Physocladia</taxon>
    </lineage>
</organism>
<keyword evidence="3" id="KW-1185">Reference proteome</keyword>
<reference evidence="2" key="1">
    <citation type="submission" date="2020-05" db="EMBL/GenBank/DDBJ databases">
        <title>Phylogenomic resolution of chytrid fungi.</title>
        <authorList>
            <person name="Stajich J.E."/>
            <person name="Amses K."/>
            <person name="Simmons R."/>
            <person name="Seto K."/>
            <person name="Myers J."/>
            <person name="Bonds A."/>
            <person name="Quandt C.A."/>
            <person name="Barry K."/>
            <person name="Liu P."/>
            <person name="Grigoriev I."/>
            <person name="Longcore J.E."/>
            <person name="James T.Y."/>
        </authorList>
    </citation>
    <scope>NUCLEOTIDE SEQUENCE</scope>
    <source>
        <strain evidence="2">JEL0513</strain>
    </source>
</reference>
<gene>
    <name evidence="2" type="ORF">HK100_009263</name>
</gene>
<dbReference type="AlphaFoldDB" id="A0AAD5T3Z8"/>
<comment type="caution">
    <text evidence="2">The sequence shown here is derived from an EMBL/GenBank/DDBJ whole genome shotgun (WGS) entry which is preliminary data.</text>
</comment>
<dbReference type="EMBL" id="JADGJH010000472">
    <property type="protein sequence ID" value="KAJ3128288.1"/>
    <property type="molecule type" value="Genomic_DNA"/>
</dbReference>
<feature type="compositionally biased region" description="Acidic residues" evidence="1">
    <location>
        <begin position="671"/>
        <end position="692"/>
    </location>
</feature>
<evidence type="ECO:0000313" key="3">
    <source>
        <dbReference type="Proteomes" id="UP001211907"/>
    </source>
</evidence>
<accession>A0AAD5T3Z8</accession>
<feature type="region of interest" description="Disordered" evidence="1">
    <location>
        <begin position="661"/>
        <end position="692"/>
    </location>
</feature>
<proteinExistence type="predicted"/>
<protein>
    <submittedName>
        <fullName evidence="2">Uncharacterized protein</fullName>
    </submittedName>
</protein>
<dbReference type="Proteomes" id="UP001211907">
    <property type="component" value="Unassembled WGS sequence"/>
</dbReference>
<evidence type="ECO:0000256" key="1">
    <source>
        <dbReference type="SAM" id="MobiDB-lite"/>
    </source>
</evidence>